<evidence type="ECO:0000256" key="6">
    <source>
        <dbReference type="SAM" id="Phobius"/>
    </source>
</evidence>
<name>A0A8H7F9F6_AGABI</name>
<organism evidence="8 9">
    <name type="scientific">Agaricus bisporus var. burnettii</name>
    <dbReference type="NCBI Taxonomy" id="192524"/>
    <lineage>
        <taxon>Eukaryota</taxon>
        <taxon>Fungi</taxon>
        <taxon>Dikarya</taxon>
        <taxon>Basidiomycota</taxon>
        <taxon>Agaricomycotina</taxon>
        <taxon>Agaricomycetes</taxon>
        <taxon>Agaricomycetidae</taxon>
        <taxon>Agaricales</taxon>
        <taxon>Agaricineae</taxon>
        <taxon>Agaricaceae</taxon>
        <taxon>Agaricus</taxon>
    </lineage>
</organism>
<dbReference type="Pfam" id="PF13886">
    <property type="entry name" value="TM7S3_TM198"/>
    <property type="match status" value="1"/>
</dbReference>
<dbReference type="Proteomes" id="UP000629468">
    <property type="component" value="Unassembled WGS sequence"/>
</dbReference>
<evidence type="ECO:0000256" key="4">
    <source>
        <dbReference type="ARBA" id="ARBA00023136"/>
    </source>
</evidence>
<evidence type="ECO:0000256" key="1">
    <source>
        <dbReference type="ARBA" id="ARBA00004141"/>
    </source>
</evidence>
<proteinExistence type="predicted"/>
<comment type="caution">
    <text evidence="8">The sequence shown here is derived from an EMBL/GenBank/DDBJ whole genome shotgun (WGS) entry which is preliminary data.</text>
</comment>
<dbReference type="AlphaFoldDB" id="A0A8H7F9F6"/>
<feature type="transmembrane region" description="Helical" evidence="6">
    <location>
        <begin position="210"/>
        <end position="231"/>
    </location>
</feature>
<feature type="transmembrane region" description="Helical" evidence="6">
    <location>
        <begin position="184"/>
        <end position="203"/>
    </location>
</feature>
<evidence type="ECO:0000256" key="2">
    <source>
        <dbReference type="ARBA" id="ARBA00022692"/>
    </source>
</evidence>
<evidence type="ECO:0000256" key="3">
    <source>
        <dbReference type="ARBA" id="ARBA00022989"/>
    </source>
</evidence>
<reference evidence="8 9" key="1">
    <citation type="journal article" name="Sci. Rep.">
        <title>Telomere-to-telomere assembled and centromere annotated genomes of the two main subspecies of the button mushroom Agaricus bisporus reveal especially polymorphic chromosome ends.</title>
        <authorList>
            <person name="Sonnenberg A.S.M."/>
            <person name="Sedaghat-Telgerd N."/>
            <person name="Lavrijssen B."/>
            <person name="Ohm R.A."/>
            <person name="Hendrickx P.M."/>
            <person name="Scholtmeijer K."/>
            <person name="Baars J.J.P."/>
            <person name="van Peer A."/>
        </authorList>
    </citation>
    <scope>NUCLEOTIDE SEQUENCE [LARGE SCALE GENOMIC DNA]</scope>
    <source>
        <strain evidence="8 9">H119_p4</strain>
    </source>
</reference>
<feature type="transmembrane region" description="Helical" evidence="6">
    <location>
        <begin position="264"/>
        <end position="283"/>
    </location>
</feature>
<keyword evidence="2 6" id="KW-0812">Transmembrane</keyword>
<feature type="compositionally biased region" description="Basic and acidic residues" evidence="5">
    <location>
        <begin position="310"/>
        <end position="321"/>
    </location>
</feature>
<dbReference type="GO" id="GO:0016020">
    <property type="term" value="C:membrane"/>
    <property type="evidence" value="ECO:0007669"/>
    <property type="project" value="UniProtKB-SubCell"/>
</dbReference>
<accession>A0A8H7F9F6</accession>
<keyword evidence="4 6" id="KW-0472">Membrane</keyword>
<protein>
    <recommendedName>
        <fullName evidence="7">TM7S3/TM198-like domain-containing protein</fullName>
    </recommendedName>
</protein>
<evidence type="ECO:0000256" key="5">
    <source>
        <dbReference type="SAM" id="MobiDB-lite"/>
    </source>
</evidence>
<feature type="domain" description="TM7S3/TM198-like" evidence="7">
    <location>
        <begin position="72"/>
        <end position="281"/>
    </location>
</feature>
<feature type="transmembrane region" description="Helical" evidence="6">
    <location>
        <begin position="67"/>
        <end position="84"/>
    </location>
</feature>
<gene>
    <name evidence="8" type="ORF">Agabi119p4_2575</name>
</gene>
<sequence length="392" mass="41861">MVSFVLATPPSALFPHRHPHHSLETRAFILSNNTLTGNLTAVDPTTRQAIPQGPATDGSGNGFDVPAIIWMVFSLVVGFPLALFGIRGWRLTTGFGIGLAAAVASWASFINTTGVTGIPDIFLILVVLGFFITGTIFGCFEIGRIAGMVCLGMMGGMSLGVRITLLREGLIFGVGEDGNGAGYILSWAMIAVLGVLGGLWITLAKFQRSGMLFACAATGTFLVALGIDLSVNKQSGMSRGLIFLFDRNKSHIVDVITKSYHPSIQTQVILGISLGLIPVLAFGQHKTFKAPFNRNLLKMESDSLLNLPLDDRATDSSDTHHNNNNNNNGGRTHNFLMRHQEKVVIDFPFELASVWVNGNKKAVAGYGSAGPKITGGFPLIVGNPLFESHPLA</sequence>
<comment type="subcellular location">
    <subcellularLocation>
        <location evidence="1">Membrane</location>
        <topology evidence="1">Multi-pass membrane protein</topology>
    </subcellularLocation>
</comment>
<evidence type="ECO:0000313" key="9">
    <source>
        <dbReference type="Proteomes" id="UP000629468"/>
    </source>
</evidence>
<keyword evidence="3 6" id="KW-1133">Transmembrane helix</keyword>
<feature type="region of interest" description="Disordered" evidence="5">
    <location>
        <begin position="310"/>
        <end position="333"/>
    </location>
</feature>
<dbReference type="InterPro" id="IPR025256">
    <property type="entry name" value="TM7S3/TM198-like_dom"/>
</dbReference>
<feature type="transmembrane region" description="Helical" evidence="6">
    <location>
        <begin position="121"/>
        <end position="140"/>
    </location>
</feature>
<dbReference type="EMBL" id="JABXXO010000003">
    <property type="protein sequence ID" value="KAF7783199.1"/>
    <property type="molecule type" value="Genomic_DNA"/>
</dbReference>
<evidence type="ECO:0000313" key="8">
    <source>
        <dbReference type="EMBL" id="KAF7783199.1"/>
    </source>
</evidence>
<feature type="transmembrane region" description="Helical" evidence="6">
    <location>
        <begin position="145"/>
        <end position="164"/>
    </location>
</feature>
<feature type="transmembrane region" description="Helical" evidence="6">
    <location>
        <begin position="91"/>
        <end position="109"/>
    </location>
</feature>
<evidence type="ECO:0000259" key="7">
    <source>
        <dbReference type="Pfam" id="PF13886"/>
    </source>
</evidence>